<reference evidence="2" key="1">
    <citation type="submission" date="2022-12" db="EMBL/GenBank/DDBJ databases">
        <authorList>
            <person name="Petersen C."/>
        </authorList>
    </citation>
    <scope>NUCLEOTIDE SEQUENCE</scope>
    <source>
        <strain evidence="2">IBT 15544</strain>
    </source>
</reference>
<feature type="chain" id="PRO_5040937380" evidence="1">
    <location>
        <begin position="25"/>
        <end position="306"/>
    </location>
</feature>
<dbReference type="RefSeq" id="XP_058304758.1">
    <property type="nucleotide sequence ID" value="XM_058457859.1"/>
</dbReference>
<dbReference type="PANTHER" id="PTHR37490:SF2">
    <property type="match status" value="1"/>
</dbReference>
<dbReference type="GeneID" id="83185160"/>
<evidence type="ECO:0000313" key="2">
    <source>
        <dbReference type="EMBL" id="KAJ5191818.1"/>
    </source>
</evidence>
<protein>
    <submittedName>
        <fullName evidence="2">Uncharacterized protein</fullName>
    </submittedName>
</protein>
<dbReference type="PANTHER" id="PTHR37490">
    <property type="entry name" value="EXPRESSED PROTEIN"/>
    <property type="match status" value="1"/>
</dbReference>
<dbReference type="Proteomes" id="UP001150904">
    <property type="component" value="Unassembled WGS sequence"/>
</dbReference>
<sequence>MKGGLRFALCVTFLLLFSLYLLEAHLKDLYNQYRAGAYLIDWLDRNGPVHSRVEGYTTPGDKIIVMAKLEEEPTDWVEEQLPDWQRAIYIVNPSQPTISDDKVLTTPANKGHESMAYLTYVINHYDDLPSTIVFLHAHRSGFVMAWHVDAPLHDNVAAMRMLQLDFVQRNGYVNLRCNWNPGCKEAHRYNAHVTEQVWWDIFDGTSTPPLNTSSPYQTESHTQRYLRKPAQIGAACCAQFAVSRAQVHLRPRDDYIKFRQWILDTELNDASSGRVMEFLWHVIFGMNAVYCPDEELCYCQVYGQCW</sequence>
<organism evidence="2 3">
    <name type="scientific">Penicillium cinerascens</name>
    <dbReference type="NCBI Taxonomy" id="70096"/>
    <lineage>
        <taxon>Eukaryota</taxon>
        <taxon>Fungi</taxon>
        <taxon>Dikarya</taxon>
        <taxon>Ascomycota</taxon>
        <taxon>Pezizomycotina</taxon>
        <taxon>Eurotiomycetes</taxon>
        <taxon>Eurotiomycetidae</taxon>
        <taxon>Eurotiales</taxon>
        <taxon>Aspergillaceae</taxon>
        <taxon>Penicillium</taxon>
    </lineage>
</organism>
<proteinExistence type="predicted"/>
<dbReference type="OrthoDB" id="426718at2759"/>
<name>A0A9W9J764_9EURO</name>
<dbReference type="InterPro" id="IPR021838">
    <property type="entry name" value="DUF3431"/>
</dbReference>
<accession>A0A9W9J764</accession>
<evidence type="ECO:0000313" key="3">
    <source>
        <dbReference type="Proteomes" id="UP001150904"/>
    </source>
</evidence>
<keyword evidence="3" id="KW-1185">Reference proteome</keyword>
<feature type="signal peptide" evidence="1">
    <location>
        <begin position="1"/>
        <end position="24"/>
    </location>
</feature>
<comment type="caution">
    <text evidence="2">The sequence shown here is derived from an EMBL/GenBank/DDBJ whole genome shotgun (WGS) entry which is preliminary data.</text>
</comment>
<gene>
    <name evidence="2" type="ORF">N7498_010803</name>
</gene>
<dbReference type="AlphaFoldDB" id="A0A9W9J764"/>
<evidence type="ECO:0000256" key="1">
    <source>
        <dbReference type="SAM" id="SignalP"/>
    </source>
</evidence>
<reference evidence="2" key="2">
    <citation type="journal article" date="2023" name="IMA Fungus">
        <title>Comparative genomic study of the Penicillium genus elucidates a diverse pangenome and 15 lateral gene transfer events.</title>
        <authorList>
            <person name="Petersen C."/>
            <person name="Sorensen T."/>
            <person name="Nielsen M.R."/>
            <person name="Sondergaard T.E."/>
            <person name="Sorensen J.L."/>
            <person name="Fitzpatrick D.A."/>
            <person name="Frisvad J.C."/>
            <person name="Nielsen K.L."/>
        </authorList>
    </citation>
    <scope>NUCLEOTIDE SEQUENCE</scope>
    <source>
        <strain evidence="2">IBT 15544</strain>
    </source>
</reference>
<dbReference type="Pfam" id="PF11913">
    <property type="entry name" value="DUF3431"/>
    <property type="match status" value="1"/>
</dbReference>
<dbReference type="EMBL" id="JAPQKR010000016">
    <property type="protein sequence ID" value="KAJ5191818.1"/>
    <property type="molecule type" value="Genomic_DNA"/>
</dbReference>
<keyword evidence="1" id="KW-0732">Signal</keyword>